<dbReference type="Pfam" id="PF25019">
    <property type="entry name" value="LRR_R13L1-DRL21"/>
    <property type="match status" value="1"/>
</dbReference>
<reference evidence="2" key="1">
    <citation type="submission" date="2025-05" db="UniProtKB">
        <authorList>
            <consortium name="RefSeq"/>
        </authorList>
    </citation>
    <scope>NUCLEOTIDE SEQUENCE [LARGE SCALE GENOMIC DNA]</scope>
</reference>
<reference evidence="3" key="2">
    <citation type="submission" date="2025-08" db="UniProtKB">
        <authorList>
            <consortium name="RefSeq"/>
        </authorList>
    </citation>
    <scope>IDENTIFICATION</scope>
    <source>
        <tissue evidence="3">Seedling</tissue>
    </source>
</reference>
<dbReference type="RefSeq" id="XP_060670897.1">
    <property type="nucleotide sequence ID" value="XM_060814914.1"/>
</dbReference>
<dbReference type="InterPro" id="IPR056789">
    <property type="entry name" value="LRR_R13L1-DRL21"/>
</dbReference>
<organism evidence="2 3">
    <name type="scientific">Ziziphus jujuba</name>
    <name type="common">Chinese jujube</name>
    <name type="synonym">Ziziphus sativa</name>
    <dbReference type="NCBI Taxonomy" id="326968"/>
    <lineage>
        <taxon>Eukaryota</taxon>
        <taxon>Viridiplantae</taxon>
        <taxon>Streptophyta</taxon>
        <taxon>Embryophyta</taxon>
        <taxon>Tracheophyta</taxon>
        <taxon>Spermatophyta</taxon>
        <taxon>Magnoliopsida</taxon>
        <taxon>eudicotyledons</taxon>
        <taxon>Gunneridae</taxon>
        <taxon>Pentapetalae</taxon>
        <taxon>rosids</taxon>
        <taxon>fabids</taxon>
        <taxon>Rosales</taxon>
        <taxon>Rhamnaceae</taxon>
        <taxon>Paliureae</taxon>
        <taxon>Ziziphus</taxon>
    </lineage>
</organism>
<dbReference type="InterPro" id="IPR032675">
    <property type="entry name" value="LRR_dom_sf"/>
</dbReference>
<dbReference type="Gene3D" id="3.80.10.10">
    <property type="entry name" value="Ribonuclease Inhibitor"/>
    <property type="match status" value="4"/>
</dbReference>
<accession>A0ABM4A2E9</accession>
<sequence>MPPDLGKLTNPQTLPNFVLGKESGSSGIGELGPLLHLCGTLSISRLENVNGVEDATMANLGHKNGIDGLLLEWNKGEIADLDVLRSLQPPRMLKELTVNGYGGVRFPTWMENPSIFSKMVLMRLEDCNGCRLLPPLGLLVSLKKLIIVGMSGVENIGSDFYGVGCLKPFPILESLSFETMENWENWSQLETKAGIEGFPQLKELSLRRCPKLNGKLHESLPSLETLVVRGCEQLVISIPAEGLTRLKDLKVHGCKEMSSVCQDELRQLTSLEHLQIDDSSLRHPTLMRVGEEARQVELCLPTKVQTLELSYFCNLVKVPEVMHLTLLEELHIFGCTSLTCFPKSGLQSSLRVLWIESCENLISLVRDDEYSSNCTPPPNSNSNCLELLKIQNCPSLKSISSAVTGSLPVRFKNLYIKYCHALERLSSGKLPGTLRNLEIHYCYSLIYILSEGELPEALESLRIEGCKINLRSIPEGLHHLINLSELCIIECKNLVPLREGGLPASNLRELVIDTVAYPKGMLQDLIFLQKLEIPYSEGLTRLLVEEGFPPNLIFLIIYDLKEIKPLFHRRFLHRLTSLRSLSLIGEATDMVSFLPEPENEHEKDGRMGTLMLPKSLISLHISEFENLEKLSTGFQCLTSLQFLSIRACKKLKSLPVGGLPLCLTDLVIHNCPLLKKQCTRYAGPLWPLIAHIPGVHFFN</sequence>
<evidence type="ECO:0000313" key="3">
    <source>
        <dbReference type="RefSeq" id="XP_060670897.1"/>
    </source>
</evidence>
<dbReference type="PANTHER" id="PTHR47186:SF42">
    <property type="entry name" value="DISEASE RESISTANCE RPP13-LIKE PROTEIN 1"/>
    <property type="match status" value="1"/>
</dbReference>
<name>A0ABM4A2E9_ZIZJJ</name>
<evidence type="ECO:0000313" key="2">
    <source>
        <dbReference type="Proteomes" id="UP001652623"/>
    </source>
</evidence>
<dbReference type="PANTHER" id="PTHR47186">
    <property type="entry name" value="LEUCINE-RICH REPEAT-CONTAINING PROTEIN 57"/>
    <property type="match status" value="1"/>
</dbReference>
<proteinExistence type="predicted"/>
<keyword evidence="2" id="KW-1185">Reference proteome</keyword>
<dbReference type="Proteomes" id="UP001652623">
    <property type="component" value="Chromosome 2"/>
</dbReference>
<evidence type="ECO:0000259" key="1">
    <source>
        <dbReference type="Pfam" id="PF25019"/>
    </source>
</evidence>
<protein>
    <submittedName>
        <fullName evidence="3">Disease resistance protein At3g14460</fullName>
    </submittedName>
</protein>
<dbReference type="GeneID" id="125418281"/>
<dbReference type="SUPFAM" id="SSF52058">
    <property type="entry name" value="L domain-like"/>
    <property type="match status" value="2"/>
</dbReference>
<gene>
    <name evidence="3" type="primary">LOC125418281</name>
</gene>
<feature type="domain" description="R13L1/DRL21-like LRR repeat region" evidence="1">
    <location>
        <begin position="28"/>
        <end position="150"/>
    </location>
</feature>